<dbReference type="Gene3D" id="3.40.1090.10">
    <property type="entry name" value="Cytosolic phospholipase A2 catalytic domain"/>
    <property type="match status" value="1"/>
</dbReference>
<keyword evidence="9" id="KW-1185">Reference proteome</keyword>
<dbReference type="SUPFAM" id="SSF52151">
    <property type="entry name" value="FabD/lysophospholipase-like"/>
    <property type="match status" value="1"/>
</dbReference>
<reference evidence="10" key="2">
    <citation type="submission" date="2025-08" db="UniProtKB">
        <authorList>
            <consortium name="RefSeq"/>
        </authorList>
    </citation>
    <scope>IDENTIFICATION</scope>
    <source>
        <tissue evidence="10">Etiolated seedlings</tissue>
    </source>
</reference>
<dbReference type="GO" id="GO:0004620">
    <property type="term" value="F:phospholipase activity"/>
    <property type="evidence" value="ECO:0007669"/>
    <property type="project" value="TreeGrafter"/>
</dbReference>
<dbReference type="PANTHER" id="PTHR32176">
    <property type="entry name" value="XYLOSE ISOMERASE"/>
    <property type="match status" value="1"/>
</dbReference>
<reference evidence="9" key="1">
    <citation type="journal article" date="2013" name="Nat. Biotechnol.">
        <title>Draft genome sequence of chickpea (Cicer arietinum) provides a resource for trait improvement.</title>
        <authorList>
            <person name="Varshney R.K."/>
            <person name="Song C."/>
            <person name="Saxena R.K."/>
            <person name="Azam S."/>
            <person name="Yu S."/>
            <person name="Sharpe A.G."/>
            <person name="Cannon S."/>
            <person name="Baek J."/>
            <person name="Rosen B.D."/>
            <person name="Tar'an B."/>
            <person name="Millan T."/>
            <person name="Zhang X."/>
            <person name="Ramsay L.D."/>
            <person name="Iwata A."/>
            <person name="Wang Y."/>
            <person name="Nelson W."/>
            <person name="Farmer A.D."/>
            <person name="Gaur P.M."/>
            <person name="Soderlund C."/>
            <person name="Penmetsa R.V."/>
            <person name="Xu C."/>
            <person name="Bharti A.K."/>
            <person name="He W."/>
            <person name="Winter P."/>
            <person name="Zhao S."/>
            <person name="Hane J.K."/>
            <person name="Carrasquilla-Garcia N."/>
            <person name="Condie J.A."/>
            <person name="Upadhyaya H.D."/>
            <person name="Luo M.C."/>
            <person name="Thudi M."/>
            <person name="Gowda C.L."/>
            <person name="Singh N.P."/>
            <person name="Lichtenzveig J."/>
            <person name="Gali K.K."/>
            <person name="Rubio J."/>
            <person name="Nadarajan N."/>
            <person name="Dolezel J."/>
            <person name="Bansal K.C."/>
            <person name="Xu X."/>
            <person name="Edwards D."/>
            <person name="Zhang G."/>
            <person name="Kahl G."/>
            <person name="Gil J."/>
            <person name="Singh K.B."/>
            <person name="Datta S.K."/>
            <person name="Jackson S.A."/>
            <person name="Wang J."/>
            <person name="Cook D.R."/>
        </authorList>
    </citation>
    <scope>NUCLEOTIDE SEQUENCE [LARGE SCALE GENOMIC DNA]</scope>
    <source>
        <strain evidence="9">cv. CDC Frontier</strain>
    </source>
</reference>
<dbReference type="CDD" id="cd07214">
    <property type="entry name" value="Pat17_isozyme_like"/>
    <property type="match status" value="1"/>
</dbReference>
<comment type="similarity">
    <text evidence="1 7">Belongs to the patatin family.</text>
</comment>
<feature type="domain" description="PNPLA" evidence="8">
    <location>
        <begin position="22"/>
        <end position="233"/>
    </location>
</feature>
<organism evidence="9 10">
    <name type="scientific">Cicer arietinum</name>
    <name type="common">Chickpea</name>
    <name type="synonym">Garbanzo</name>
    <dbReference type="NCBI Taxonomy" id="3827"/>
    <lineage>
        <taxon>Eukaryota</taxon>
        <taxon>Viridiplantae</taxon>
        <taxon>Streptophyta</taxon>
        <taxon>Embryophyta</taxon>
        <taxon>Tracheophyta</taxon>
        <taxon>Spermatophyta</taxon>
        <taxon>Magnoliopsida</taxon>
        <taxon>eudicotyledons</taxon>
        <taxon>Gunneridae</taxon>
        <taxon>Pentapetalae</taxon>
        <taxon>rosids</taxon>
        <taxon>fabids</taxon>
        <taxon>Fabales</taxon>
        <taxon>Fabaceae</taxon>
        <taxon>Papilionoideae</taxon>
        <taxon>50 kb inversion clade</taxon>
        <taxon>NPAAA clade</taxon>
        <taxon>Hologalegina</taxon>
        <taxon>IRL clade</taxon>
        <taxon>Cicereae</taxon>
        <taxon>Cicer</taxon>
    </lineage>
</organism>
<evidence type="ECO:0000256" key="3">
    <source>
        <dbReference type="ARBA" id="ARBA00022821"/>
    </source>
</evidence>
<keyword evidence="5 6" id="KW-0443">Lipid metabolism</keyword>
<name>A0A1S2YYH6_CICAR</name>
<dbReference type="GO" id="GO:0016042">
    <property type="term" value="P:lipid catabolic process"/>
    <property type="evidence" value="ECO:0007669"/>
    <property type="project" value="UniProtKB-UniRule"/>
</dbReference>
<comment type="domain">
    <text evidence="7">The nitrogen atoms of the two glycine residues in the GGXR motif define the oxyanion hole, and stabilize the oxyanion that forms during the nucleophilic attack by the catalytic serine during substrate cleavage.</text>
</comment>
<dbReference type="GeneID" id="101496927"/>
<feature type="short sequence motif" description="GXSXG" evidence="6">
    <location>
        <begin position="64"/>
        <end position="68"/>
    </location>
</feature>
<evidence type="ECO:0000256" key="2">
    <source>
        <dbReference type="ARBA" id="ARBA00022801"/>
    </source>
</evidence>
<dbReference type="GO" id="GO:0047372">
    <property type="term" value="F:monoacylglycerol lipase activity"/>
    <property type="evidence" value="ECO:0007669"/>
    <property type="project" value="TreeGrafter"/>
</dbReference>
<dbReference type="InterPro" id="IPR002641">
    <property type="entry name" value="PNPLA_dom"/>
</dbReference>
<evidence type="ECO:0000256" key="5">
    <source>
        <dbReference type="ARBA" id="ARBA00023098"/>
    </source>
</evidence>
<dbReference type="PANTHER" id="PTHR32176:SF92">
    <property type="entry name" value="XYLOSE ISOMERASE"/>
    <property type="match status" value="1"/>
</dbReference>
<dbReference type="FunFam" id="3.40.1090.10:FF:000005">
    <property type="entry name" value="Patatin"/>
    <property type="match status" value="1"/>
</dbReference>
<dbReference type="InterPro" id="IPR016035">
    <property type="entry name" value="Acyl_Trfase/lysoPLipase"/>
</dbReference>
<dbReference type="eggNOG" id="KOG0513">
    <property type="taxonomic scope" value="Eukaryota"/>
</dbReference>
<dbReference type="RefSeq" id="XP_004511942.1">
    <property type="nucleotide sequence ID" value="XM_004511885.3"/>
</dbReference>
<dbReference type="KEGG" id="cam:101496927"/>
<dbReference type="AlphaFoldDB" id="A0A1S2YYH6"/>
<evidence type="ECO:0000313" key="9">
    <source>
        <dbReference type="Proteomes" id="UP000087171"/>
    </source>
</evidence>
<gene>
    <name evidence="10" type="primary">LOC101496927</name>
</gene>
<feature type="short sequence motif" description="DGA/G" evidence="6">
    <location>
        <begin position="220"/>
        <end position="222"/>
    </location>
</feature>
<feature type="active site" description="Nucleophile" evidence="6">
    <location>
        <position position="66"/>
    </location>
</feature>
<keyword evidence="3" id="KW-0611">Plant defense</keyword>
<dbReference type="GO" id="GO:0006952">
    <property type="term" value="P:defense response"/>
    <property type="evidence" value="ECO:0007669"/>
    <property type="project" value="UniProtKB-KW"/>
</dbReference>
<feature type="short sequence motif" description="GXGXXG" evidence="6">
    <location>
        <begin position="26"/>
        <end position="31"/>
    </location>
</feature>
<keyword evidence="2 6" id="KW-0378">Hydrolase</keyword>
<dbReference type="EC" id="3.1.1.-" evidence="7"/>
<protein>
    <recommendedName>
        <fullName evidence="7">Patatin</fullName>
        <ecNumber evidence="7">3.1.1.-</ecNumber>
    </recommendedName>
</protein>
<feature type="active site" description="Proton acceptor" evidence="6">
    <location>
        <position position="220"/>
    </location>
</feature>
<evidence type="ECO:0000313" key="10">
    <source>
        <dbReference type="RefSeq" id="XP_004511942.1"/>
    </source>
</evidence>
<dbReference type="PaxDb" id="3827-XP_004511942.1"/>
<dbReference type="Pfam" id="PF01734">
    <property type="entry name" value="Patatin"/>
    <property type="match status" value="1"/>
</dbReference>
<evidence type="ECO:0000259" key="8">
    <source>
        <dbReference type="PROSITE" id="PS51635"/>
    </source>
</evidence>
<evidence type="ECO:0000256" key="1">
    <source>
        <dbReference type="ARBA" id="ARBA00010240"/>
    </source>
</evidence>
<evidence type="ECO:0000256" key="6">
    <source>
        <dbReference type="PROSITE-ProRule" id="PRU01161"/>
    </source>
</evidence>
<sequence length="405" mass="44729">MEKPISTPTVNNQPPIKYLTVLSIDGGGVRGIIPGVILAKLESQLQELDGKDARIADYFDVIGGTSTGGLITTMLAVPDKDPKATNNRPIAADKIVPFYTDNLPHIFPQKSGIIASLVRIKKAFRGPKYDGEYLHTLIRNMAGKTLLSQTLTNVVIPCFDIDQLQPTIFSSYEVESDPSLDIPLSEICIATSAAPTYLPALYFEKKDEQGKVIRKYNLIDGGVAANNPSMVAIREVTKDVLKQPGANNISYDRFLVISIGTGSNKSEHKYNAKMVSKWGALTWLYNSGSTPLLDCFFESSSHMVDYHSSVIFTALQSQDNYLRIQDDTLEGVLASVDVSTEDNMKNLVKVGEKLLKNKVTRVNIHTGIRELVPDKDTVEEELKRFAGLLSELKKKRDSNPKDSKY</sequence>
<accession>A0A1S2YYH6</accession>
<keyword evidence="4 6" id="KW-0442">Lipid degradation</keyword>
<evidence type="ECO:0000256" key="7">
    <source>
        <dbReference type="RuleBase" id="RU361262"/>
    </source>
</evidence>
<proteinExistence type="inferred from homology"/>
<dbReference type="PROSITE" id="PS51635">
    <property type="entry name" value="PNPLA"/>
    <property type="match status" value="1"/>
</dbReference>
<evidence type="ECO:0000256" key="4">
    <source>
        <dbReference type="ARBA" id="ARBA00022963"/>
    </source>
</evidence>
<dbReference type="Proteomes" id="UP000087171">
    <property type="component" value="Chromosome Ca8"/>
</dbReference>
<dbReference type="OrthoDB" id="1658288at2759"/>
<comment type="function">
    <text evidence="7">Lipolytic acyl hydrolase (LAH).</text>
</comment>